<accession>A0A4P9W1E0</accession>
<feature type="non-terminal residue" evidence="2">
    <location>
        <position position="217"/>
    </location>
</feature>
<sequence length="217" mass="24620">WTITTRKAPICNAGELDIVATQVAVPVPEMLFGNNRLTLRHDSGLALELNAVDALKGVDATAAAAEGIKVAYAEDWSRKSAANHDKIKDVVKPYDWTYTTSYAGTLVDSAGGSRFAFEPSEEGVDIERLKLQEPILFYEEMVLFEDELADNGTAMLTARVRVMPSCFFILMRFFLRVDDVLFRINDTRIYHEYRKPNLIREFSSREAPFAYVRQVRR</sequence>
<keyword evidence="3" id="KW-1185">Reference proteome</keyword>
<gene>
    <name evidence="2" type="ORF">BDK51DRAFT_11146</name>
</gene>
<dbReference type="AlphaFoldDB" id="A0A4P9W1E0"/>
<dbReference type="GO" id="GO:0031929">
    <property type="term" value="P:TOR signaling"/>
    <property type="evidence" value="ECO:0007669"/>
    <property type="project" value="TreeGrafter"/>
</dbReference>
<reference evidence="3" key="1">
    <citation type="journal article" date="2018" name="Nat. Microbiol.">
        <title>Leveraging single-cell genomics to expand the fungal tree of life.</title>
        <authorList>
            <person name="Ahrendt S.R."/>
            <person name="Quandt C.A."/>
            <person name="Ciobanu D."/>
            <person name="Clum A."/>
            <person name="Salamov A."/>
            <person name="Andreopoulos B."/>
            <person name="Cheng J.F."/>
            <person name="Woyke T."/>
            <person name="Pelin A."/>
            <person name="Henrissat B."/>
            <person name="Reynolds N.K."/>
            <person name="Benny G.L."/>
            <person name="Smith M.E."/>
            <person name="James T.Y."/>
            <person name="Grigoriev I.V."/>
        </authorList>
    </citation>
    <scope>NUCLEOTIDE SEQUENCE [LARGE SCALE GENOMIC DNA]</scope>
</reference>
<proteinExistence type="inferred from homology"/>
<name>A0A4P9W1E0_9FUNG</name>
<evidence type="ECO:0000313" key="2">
    <source>
        <dbReference type="EMBL" id="RKO85472.1"/>
    </source>
</evidence>
<protein>
    <submittedName>
        <fullName evidence="2">TIP41-like protein</fullName>
    </submittedName>
</protein>
<organism evidence="2 3">
    <name type="scientific">Blyttiomyces helicus</name>
    <dbReference type="NCBI Taxonomy" id="388810"/>
    <lineage>
        <taxon>Eukaryota</taxon>
        <taxon>Fungi</taxon>
        <taxon>Fungi incertae sedis</taxon>
        <taxon>Chytridiomycota</taxon>
        <taxon>Chytridiomycota incertae sedis</taxon>
        <taxon>Chytridiomycetes</taxon>
        <taxon>Chytridiomycetes incertae sedis</taxon>
        <taxon>Blyttiomyces</taxon>
    </lineage>
</organism>
<dbReference type="PANTHER" id="PTHR21021">
    <property type="entry name" value="GAF/PUTATIVE CYTOSKELETAL PROTEIN"/>
    <property type="match status" value="1"/>
</dbReference>
<dbReference type="GO" id="GO:0005829">
    <property type="term" value="C:cytosol"/>
    <property type="evidence" value="ECO:0007669"/>
    <property type="project" value="TreeGrafter"/>
</dbReference>
<dbReference type="Pfam" id="PF04176">
    <property type="entry name" value="TIP41"/>
    <property type="match status" value="1"/>
</dbReference>
<evidence type="ECO:0000256" key="1">
    <source>
        <dbReference type="ARBA" id="ARBA00006658"/>
    </source>
</evidence>
<feature type="non-terminal residue" evidence="2">
    <location>
        <position position="1"/>
    </location>
</feature>
<dbReference type="InterPro" id="IPR051330">
    <property type="entry name" value="Phosphatase_reg/MetRdx"/>
</dbReference>
<dbReference type="OrthoDB" id="10253878at2759"/>
<dbReference type="Proteomes" id="UP000269721">
    <property type="component" value="Unassembled WGS sequence"/>
</dbReference>
<dbReference type="InterPro" id="IPR007303">
    <property type="entry name" value="TIP41-like"/>
</dbReference>
<evidence type="ECO:0000313" key="3">
    <source>
        <dbReference type="Proteomes" id="UP000269721"/>
    </source>
</evidence>
<comment type="similarity">
    <text evidence="1">Belongs to the TIP41 family.</text>
</comment>
<dbReference type="PANTHER" id="PTHR21021:SF16">
    <property type="entry name" value="TIP41-LIKE PROTEIN"/>
    <property type="match status" value="1"/>
</dbReference>
<dbReference type="EMBL" id="KZ999040">
    <property type="protein sequence ID" value="RKO85472.1"/>
    <property type="molecule type" value="Genomic_DNA"/>
</dbReference>